<proteinExistence type="inferred from homology"/>
<gene>
    <name evidence="7" type="ORF">RN001_011560</name>
</gene>
<dbReference type="GO" id="GO:0007605">
    <property type="term" value="P:sensory perception of sound"/>
    <property type="evidence" value="ECO:0007669"/>
    <property type="project" value="UniProtKB-ARBA"/>
</dbReference>
<evidence type="ECO:0000313" key="8">
    <source>
        <dbReference type="Proteomes" id="UP001353858"/>
    </source>
</evidence>
<dbReference type="InterPro" id="IPR026748">
    <property type="entry name" value="Clarin"/>
</dbReference>
<keyword evidence="8" id="KW-1185">Reference proteome</keyword>
<dbReference type="PANTHER" id="PTHR31548:SF6">
    <property type="entry name" value="AGAP002756-PA"/>
    <property type="match status" value="1"/>
</dbReference>
<sequence length="278" mass="31439">MVKTKREYILASSFTSGIALVLSLISLATTNWVVARGEFSTALNEPLSDIQYGLFSGTYRQRLGGDLYFTLYATCLIPKNVCAYLCTSTSELRKEELKQLYRKEPINFNCPPVTRKTRVDFTFKYNTRQDEYEFINAGLYISTVVFMALSAIFGLIATTLSVLNTTGNPVEVVFSINGIYIYNLISCVSSTMVLILWSALFGTYIVRNIGIFYTIVGEMNTRGLTNLGFSYWLNIPSTFLYATSIFILYLRQYLITQEPEIKIHVTADDKDVGSLMVY</sequence>
<dbReference type="PANTHER" id="PTHR31548">
    <property type="entry name" value="CLARIN"/>
    <property type="match status" value="1"/>
</dbReference>
<evidence type="ECO:0000313" key="7">
    <source>
        <dbReference type="EMBL" id="KAK4875138.1"/>
    </source>
</evidence>
<evidence type="ECO:0000256" key="4">
    <source>
        <dbReference type="ARBA" id="ARBA00022989"/>
    </source>
</evidence>
<reference evidence="8" key="1">
    <citation type="submission" date="2023-01" db="EMBL/GenBank/DDBJ databases">
        <title>Key to firefly adult light organ development and bioluminescence: homeobox transcription factors regulate luciferase expression and transportation to peroxisome.</title>
        <authorList>
            <person name="Fu X."/>
        </authorList>
    </citation>
    <scope>NUCLEOTIDE SEQUENCE [LARGE SCALE GENOMIC DNA]</scope>
</reference>
<dbReference type="GO" id="GO:0016020">
    <property type="term" value="C:membrane"/>
    <property type="evidence" value="ECO:0007669"/>
    <property type="project" value="UniProtKB-SubCell"/>
</dbReference>
<evidence type="ECO:0000256" key="6">
    <source>
        <dbReference type="SAM" id="Phobius"/>
    </source>
</evidence>
<protein>
    <submittedName>
        <fullName evidence="7">Uncharacterized protein</fullName>
    </submittedName>
</protein>
<keyword evidence="4 6" id="KW-1133">Transmembrane helix</keyword>
<evidence type="ECO:0000256" key="5">
    <source>
        <dbReference type="ARBA" id="ARBA00023136"/>
    </source>
</evidence>
<name>A0AAN7P4A0_9COLE</name>
<feature type="transmembrane region" description="Helical" evidence="6">
    <location>
        <begin position="12"/>
        <end position="34"/>
    </location>
</feature>
<dbReference type="EMBL" id="JARPUR010000005">
    <property type="protein sequence ID" value="KAK4875138.1"/>
    <property type="molecule type" value="Genomic_DNA"/>
</dbReference>
<dbReference type="Gene3D" id="1.20.140.150">
    <property type="match status" value="1"/>
</dbReference>
<feature type="transmembrane region" description="Helical" evidence="6">
    <location>
        <begin position="180"/>
        <end position="206"/>
    </location>
</feature>
<comment type="caution">
    <text evidence="7">The sequence shown here is derived from an EMBL/GenBank/DDBJ whole genome shotgun (WGS) entry which is preliminary data.</text>
</comment>
<keyword evidence="5 6" id="KW-0472">Membrane</keyword>
<evidence type="ECO:0000256" key="1">
    <source>
        <dbReference type="ARBA" id="ARBA00004141"/>
    </source>
</evidence>
<dbReference type="Proteomes" id="UP001353858">
    <property type="component" value="Unassembled WGS sequence"/>
</dbReference>
<evidence type="ECO:0000256" key="2">
    <source>
        <dbReference type="ARBA" id="ARBA00005787"/>
    </source>
</evidence>
<evidence type="ECO:0000256" key="3">
    <source>
        <dbReference type="ARBA" id="ARBA00022692"/>
    </source>
</evidence>
<keyword evidence="3 6" id="KW-0812">Transmembrane</keyword>
<comment type="subcellular location">
    <subcellularLocation>
        <location evidence="1">Membrane</location>
        <topology evidence="1">Multi-pass membrane protein</topology>
    </subcellularLocation>
</comment>
<organism evidence="7 8">
    <name type="scientific">Aquatica leii</name>
    <dbReference type="NCBI Taxonomy" id="1421715"/>
    <lineage>
        <taxon>Eukaryota</taxon>
        <taxon>Metazoa</taxon>
        <taxon>Ecdysozoa</taxon>
        <taxon>Arthropoda</taxon>
        <taxon>Hexapoda</taxon>
        <taxon>Insecta</taxon>
        <taxon>Pterygota</taxon>
        <taxon>Neoptera</taxon>
        <taxon>Endopterygota</taxon>
        <taxon>Coleoptera</taxon>
        <taxon>Polyphaga</taxon>
        <taxon>Elateriformia</taxon>
        <taxon>Elateroidea</taxon>
        <taxon>Lampyridae</taxon>
        <taxon>Luciolinae</taxon>
        <taxon>Aquatica</taxon>
    </lineage>
</organism>
<comment type="similarity">
    <text evidence="2">Belongs to the clarin family.</text>
</comment>
<accession>A0AAN7P4A0</accession>
<dbReference type="AlphaFoldDB" id="A0AAN7P4A0"/>
<feature type="transmembrane region" description="Helical" evidence="6">
    <location>
        <begin position="137"/>
        <end position="160"/>
    </location>
</feature>
<feature type="transmembrane region" description="Helical" evidence="6">
    <location>
        <begin position="227"/>
        <end position="250"/>
    </location>
</feature>